<dbReference type="InterPro" id="IPR036812">
    <property type="entry name" value="NAD(P)_OxRdtase_dom_sf"/>
</dbReference>
<keyword evidence="3" id="KW-1185">Reference proteome</keyword>
<dbReference type="Pfam" id="PF00248">
    <property type="entry name" value="Aldo_ket_red"/>
    <property type="match status" value="1"/>
</dbReference>
<feature type="domain" description="NADP-dependent oxidoreductase" evidence="1">
    <location>
        <begin position="84"/>
        <end position="300"/>
    </location>
</feature>
<dbReference type="PANTHER" id="PTHR43312">
    <property type="entry name" value="D-THREO-ALDOSE 1-DEHYDROGENASE"/>
    <property type="match status" value="1"/>
</dbReference>
<comment type="caution">
    <text evidence="2">The sequence shown here is derived from an EMBL/GenBank/DDBJ whole genome shotgun (WGS) entry which is preliminary data.</text>
</comment>
<proteinExistence type="predicted"/>
<dbReference type="Gene3D" id="3.20.20.100">
    <property type="entry name" value="NADP-dependent oxidoreductase domain"/>
    <property type="match status" value="1"/>
</dbReference>
<dbReference type="PANTHER" id="PTHR43312:SF1">
    <property type="entry name" value="NADP-DEPENDENT OXIDOREDUCTASE DOMAIN-CONTAINING PROTEIN"/>
    <property type="match status" value="1"/>
</dbReference>
<gene>
    <name evidence="2" type="ORF">CAL25_08780</name>
</gene>
<dbReference type="SUPFAM" id="SSF51430">
    <property type="entry name" value="NAD(P)-linked oxidoreductase"/>
    <property type="match status" value="1"/>
</dbReference>
<accession>A0A261TUA8</accession>
<reference evidence="2 3" key="1">
    <citation type="submission" date="2017-05" db="EMBL/GenBank/DDBJ databases">
        <title>Complete and WGS of Bordetella genogroups.</title>
        <authorList>
            <person name="Spilker T."/>
            <person name="LiPuma J."/>
        </authorList>
    </citation>
    <scope>NUCLEOTIDE SEQUENCE [LARGE SCALE GENOMIC DNA]</scope>
    <source>
        <strain evidence="2 3">AU10456</strain>
    </source>
</reference>
<dbReference type="Proteomes" id="UP000216913">
    <property type="component" value="Unassembled WGS sequence"/>
</dbReference>
<dbReference type="EMBL" id="NEVP01000005">
    <property type="protein sequence ID" value="OZI52827.1"/>
    <property type="molecule type" value="Genomic_DNA"/>
</dbReference>
<dbReference type="CDD" id="cd19095">
    <property type="entry name" value="AKR_PA4992-like"/>
    <property type="match status" value="1"/>
</dbReference>
<dbReference type="InterPro" id="IPR053135">
    <property type="entry name" value="AKR2_Oxidoreductase"/>
</dbReference>
<evidence type="ECO:0000259" key="1">
    <source>
        <dbReference type="Pfam" id="PF00248"/>
    </source>
</evidence>
<organism evidence="2 3">
    <name type="scientific">Bordetella genomosp. 5</name>
    <dbReference type="NCBI Taxonomy" id="1395608"/>
    <lineage>
        <taxon>Bacteria</taxon>
        <taxon>Pseudomonadati</taxon>
        <taxon>Pseudomonadota</taxon>
        <taxon>Betaproteobacteria</taxon>
        <taxon>Burkholderiales</taxon>
        <taxon>Alcaligenaceae</taxon>
        <taxon>Bordetella</taxon>
    </lineage>
</organism>
<name>A0A261TUA8_9BORD</name>
<sequence>MSLRPAPADAPSNPARARLLRAGLAACAVAAGTRVLPAHGQSASALARRRIPSSGALLPVIGCGTYIGFDAAEGKAAGGELDGVVRALVDGGGSVLDSSPMYGRAEAVTGEIVQRLGLRDRTFLATKVWTSGRAAGIAQMEDSFRLLRTDHIDLMQIHNLLDWRTHLPQLRQWQADGRIRYLGITHYTSSAYDQVEAVLRQEKLDFLQINYAADDREAARRILPLAAERGVAVIINRPFGGGGLLRRLADRPLPGWAGEIGAGSWAQVLLKFVLSQPAVTCAIPGTARVRHMRDNLAAGSGTIPEPGWWKDKLEALR</sequence>
<protein>
    <submittedName>
        <fullName evidence="2">Aldo/keto reductase</fullName>
    </submittedName>
</protein>
<evidence type="ECO:0000313" key="2">
    <source>
        <dbReference type="EMBL" id="OZI52827.1"/>
    </source>
</evidence>
<dbReference type="OrthoDB" id="8563187at2"/>
<dbReference type="AlphaFoldDB" id="A0A261TUA8"/>
<evidence type="ECO:0000313" key="3">
    <source>
        <dbReference type="Proteomes" id="UP000216913"/>
    </source>
</evidence>
<dbReference type="RefSeq" id="WP_094799581.1">
    <property type="nucleotide sequence ID" value="NZ_NEVP01000005.1"/>
</dbReference>
<dbReference type="InterPro" id="IPR023210">
    <property type="entry name" value="NADP_OxRdtase_dom"/>
</dbReference>